<feature type="region of interest" description="Disordered" evidence="5">
    <location>
        <begin position="234"/>
        <end position="265"/>
    </location>
</feature>
<evidence type="ECO:0000256" key="4">
    <source>
        <dbReference type="PROSITE-ProRule" id="PRU00433"/>
    </source>
</evidence>
<feature type="compositionally biased region" description="Basic and acidic residues" evidence="5">
    <location>
        <begin position="250"/>
        <end position="265"/>
    </location>
</feature>
<protein>
    <submittedName>
        <fullName evidence="8">C-type cytochrome</fullName>
    </submittedName>
</protein>
<keyword evidence="3 4" id="KW-0408">Iron</keyword>
<dbReference type="SUPFAM" id="SSF48695">
    <property type="entry name" value="Multiheme cytochromes"/>
    <property type="match status" value="1"/>
</dbReference>
<dbReference type="InterPro" id="IPR036280">
    <property type="entry name" value="Multihaem_cyt_sf"/>
</dbReference>
<feature type="signal peptide" evidence="6">
    <location>
        <begin position="1"/>
        <end position="22"/>
    </location>
</feature>
<evidence type="ECO:0000256" key="1">
    <source>
        <dbReference type="ARBA" id="ARBA00022617"/>
    </source>
</evidence>
<dbReference type="PROSITE" id="PS51007">
    <property type="entry name" value="CYTC"/>
    <property type="match status" value="1"/>
</dbReference>
<dbReference type="EMBL" id="CP071382">
    <property type="protein sequence ID" value="QSV47252.1"/>
    <property type="molecule type" value="Genomic_DNA"/>
</dbReference>
<keyword evidence="6" id="KW-0732">Signal</keyword>
<evidence type="ECO:0000256" key="3">
    <source>
        <dbReference type="ARBA" id="ARBA00023004"/>
    </source>
</evidence>
<name>A0ABX7Q7S8_9BACT</name>
<evidence type="ECO:0000256" key="2">
    <source>
        <dbReference type="ARBA" id="ARBA00022723"/>
    </source>
</evidence>
<dbReference type="RefSeq" id="WP_207165322.1">
    <property type="nucleotide sequence ID" value="NZ_CP071382.1"/>
</dbReference>
<feature type="domain" description="Cytochrome c" evidence="7">
    <location>
        <begin position="167"/>
        <end position="264"/>
    </location>
</feature>
<organism evidence="8 9">
    <name type="scientific">Geobacter benzoatilyticus</name>
    <dbReference type="NCBI Taxonomy" id="2815309"/>
    <lineage>
        <taxon>Bacteria</taxon>
        <taxon>Pseudomonadati</taxon>
        <taxon>Thermodesulfobacteriota</taxon>
        <taxon>Desulfuromonadia</taxon>
        <taxon>Geobacterales</taxon>
        <taxon>Geobacteraceae</taxon>
        <taxon>Geobacter</taxon>
    </lineage>
</organism>
<accession>A0ABX7Q7S8</accession>
<keyword evidence="9" id="KW-1185">Reference proteome</keyword>
<sequence length="265" mass="28845">MVARFPLLILLCLVLAACVGKAPGEGCLSCHSPHYAERGSCVSCHRGNGKSVRKAIAHHRLIPAELAHFTIPGSRRVEEGKRLVERFGCRRCHNLGGKGTRLAADLDRLAGDDPVRLFGAIKRPVLFMPDFHFDDRQTAGLVNAVMAFASAAPRRGDGGLPIVVHFASPRQGEGTIFEKKCGGCHRLLTARYGALGSGDVAPNLSGLFTSFYPTPFKPGEPWTPERLGRWLDNPRTVRPVTPMPPVRLSPAEKKQLTEMLKADPD</sequence>
<dbReference type="NCBIfam" id="NF040971">
    <property type="entry name" value="cytc_ExtS"/>
    <property type="match status" value="1"/>
</dbReference>
<dbReference type="SUPFAM" id="SSF46626">
    <property type="entry name" value="Cytochrome c"/>
    <property type="match status" value="2"/>
</dbReference>
<keyword evidence="2 4" id="KW-0479">Metal-binding</keyword>
<feature type="chain" id="PRO_5047309925" evidence="6">
    <location>
        <begin position="23"/>
        <end position="265"/>
    </location>
</feature>
<evidence type="ECO:0000259" key="7">
    <source>
        <dbReference type="PROSITE" id="PS51007"/>
    </source>
</evidence>
<dbReference type="InterPro" id="IPR009056">
    <property type="entry name" value="Cyt_c-like_dom"/>
</dbReference>
<dbReference type="InterPro" id="IPR036909">
    <property type="entry name" value="Cyt_c-like_dom_sf"/>
</dbReference>
<dbReference type="Pfam" id="PF13442">
    <property type="entry name" value="Cytochrome_CBB3"/>
    <property type="match status" value="1"/>
</dbReference>
<dbReference type="Proteomes" id="UP000663651">
    <property type="component" value="Chromosome"/>
</dbReference>
<dbReference type="Gene3D" id="1.10.760.10">
    <property type="entry name" value="Cytochrome c-like domain"/>
    <property type="match status" value="2"/>
</dbReference>
<proteinExistence type="predicted"/>
<reference evidence="8 9" key="1">
    <citation type="submission" date="2021-03" db="EMBL/GenBank/DDBJ databases">
        <title>Geobacter metallireducens gen. nov. sp. nov., a microorganism capable of coupling the complete oxidation of organic compounds to the reduction of iron and other metals.</title>
        <authorList>
            <person name="Li Y."/>
        </authorList>
    </citation>
    <scope>NUCLEOTIDE SEQUENCE [LARGE SCALE GENOMIC DNA]</scope>
    <source>
        <strain evidence="8 9">Jerry-YX</strain>
    </source>
</reference>
<evidence type="ECO:0000313" key="9">
    <source>
        <dbReference type="Proteomes" id="UP000663651"/>
    </source>
</evidence>
<dbReference type="PROSITE" id="PS51257">
    <property type="entry name" value="PROKAR_LIPOPROTEIN"/>
    <property type="match status" value="1"/>
</dbReference>
<gene>
    <name evidence="8" type="ORF">JZM60_08330</name>
</gene>
<evidence type="ECO:0000313" key="8">
    <source>
        <dbReference type="EMBL" id="QSV47252.1"/>
    </source>
</evidence>
<evidence type="ECO:0000256" key="6">
    <source>
        <dbReference type="SAM" id="SignalP"/>
    </source>
</evidence>
<keyword evidence="1 4" id="KW-0349">Heme</keyword>
<evidence type="ECO:0000256" key="5">
    <source>
        <dbReference type="SAM" id="MobiDB-lite"/>
    </source>
</evidence>